<dbReference type="EMBL" id="CCBP010000297">
    <property type="protein sequence ID" value="CDO75814.1"/>
    <property type="molecule type" value="Genomic_DNA"/>
</dbReference>
<accession>A0A060SUF3</accession>
<dbReference type="Proteomes" id="UP000029665">
    <property type="component" value="Unassembled WGS sequence"/>
</dbReference>
<organism evidence="1 2">
    <name type="scientific">Pycnoporus cinnabarinus</name>
    <name type="common">Cinnabar-red polypore</name>
    <name type="synonym">Trametes cinnabarina</name>
    <dbReference type="NCBI Taxonomy" id="5643"/>
    <lineage>
        <taxon>Eukaryota</taxon>
        <taxon>Fungi</taxon>
        <taxon>Dikarya</taxon>
        <taxon>Basidiomycota</taxon>
        <taxon>Agaricomycotina</taxon>
        <taxon>Agaricomycetes</taxon>
        <taxon>Polyporales</taxon>
        <taxon>Polyporaceae</taxon>
        <taxon>Trametes</taxon>
    </lineage>
</organism>
<dbReference type="OrthoDB" id="3212455at2759"/>
<sequence length="120" mass="13841">MLKNGSLAVAIVQRQVMLVQGTRTAFPARNHNQRERWVDVYTYTPFGERVFLASSVPQARIASRDILTIFPEEDGAREPTAGMLELPAQAFCEFMELSSRTQKRYEQLFSAWSAKEKRKW</sequence>
<comment type="caution">
    <text evidence="1">The sequence shown here is derived from an EMBL/GenBank/DDBJ whole genome shotgun (WGS) entry which is preliminary data.</text>
</comment>
<protein>
    <submittedName>
        <fullName evidence="1">Uncharacterized protein</fullName>
    </submittedName>
</protein>
<name>A0A060SUF3_PYCCI</name>
<evidence type="ECO:0000313" key="1">
    <source>
        <dbReference type="EMBL" id="CDO75814.1"/>
    </source>
</evidence>
<reference evidence="1" key="1">
    <citation type="submission" date="2014-01" db="EMBL/GenBank/DDBJ databases">
        <title>The genome of the white-rot fungus Pycnoporus cinnabarinus: a basidiomycete model with a versatile arsenal for lignocellulosic biomass breakdown.</title>
        <authorList>
            <person name="Levasseur A."/>
            <person name="Lomascolo A."/>
            <person name="Ruiz-Duenas F.J."/>
            <person name="Uzan E."/>
            <person name="Piumi F."/>
            <person name="Kues U."/>
            <person name="Ram A.F.J."/>
            <person name="Murat C."/>
            <person name="Haon M."/>
            <person name="Benoit I."/>
            <person name="Arfi Y."/>
            <person name="Chevret D."/>
            <person name="Drula E."/>
            <person name="Kwon M.J."/>
            <person name="Gouret P."/>
            <person name="Lesage-Meessen L."/>
            <person name="Lombard V."/>
            <person name="Mariette J."/>
            <person name="Noirot C."/>
            <person name="Park J."/>
            <person name="Patyshakuliyeva A."/>
            <person name="Wieneger R.A.B."/>
            <person name="Wosten H.A.B."/>
            <person name="Martin F."/>
            <person name="Coutinho P.M."/>
            <person name="de Vries R."/>
            <person name="Martinez A.T."/>
            <person name="Klopp C."/>
            <person name="Pontarotti P."/>
            <person name="Henrissat B."/>
            <person name="Record E."/>
        </authorList>
    </citation>
    <scope>NUCLEOTIDE SEQUENCE [LARGE SCALE GENOMIC DNA]</scope>
    <source>
        <strain evidence="1">BRFM137</strain>
    </source>
</reference>
<dbReference type="HOGENOM" id="CLU_166304_0_0_1"/>
<dbReference type="AlphaFoldDB" id="A0A060SUF3"/>
<dbReference type="OMA" id="WVDVYTY"/>
<gene>
    <name evidence="1" type="ORF">BN946_scf184951.g12</name>
</gene>
<keyword evidence="2" id="KW-1185">Reference proteome</keyword>
<proteinExistence type="predicted"/>
<evidence type="ECO:0000313" key="2">
    <source>
        <dbReference type="Proteomes" id="UP000029665"/>
    </source>
</evidence>